<dbReference type="Pfam" id="PF01764">
    <property type="entry name" value="Lipase_3"/>
    <property type="match status" value="1"/>
</dbReference>
<dbReference type="AlphaFoldDB" id="K8EFI3"/>
<dbReference type="InterPro" id="IPR051218">
    <property type="entry name" value="Sec_MonoDiacylglyc_Lipase"/>
</dbReference>
<organism evidence="3 4">
    <name type="scientific">Bathycoccus prasinos</name>
    <dbReference type="NCBI Taxonomy" id="41875"/>
    <lineage>
        <taxon>Eukaryota</taxon>
        <taxon>Viridiplantae</taxon>
        <taxon>Chlorophyta</taxon>
        <taxon>Mamiellophyceae</taxon>
        <taxon>Mamiellales</taxon>
        <taxon>Bathycoccaceae</taxon>
        <taxon>Bathycoccus</taxon>
    </lineage>
</organism>
<keyword evidence="4" id="KW-1185">Reference proteome</keyword>
<dbReference type="OrthoDB" id="497336at2759"/>
<dbReference type="SUPFAM" id="SSF53474">
    <property type="entry name" value="alpha/beta-Hydrolases"/>
    <property type="match status" value="1"/>
</dbReference>
<evidence type="ECO:0000313" key="3">
    <source>
        <dbReference type="EMBL" id="CCO16781.1"/>
    </source>
</evidence>
<feature type="region of interest" description="Disordered" evidence="1">
    <location>
        <begin position="669"/>
        <end position="706"/>
    </location>
</feature>
<evidence type="ECO:0000259" key="2">
    <source>
        <dbReference type="Pfam" id="PF01764"/>
    </source>
</evidence>
<dbReference type="Gene3D" id="3.40.50.1820">
    <property type="entry name" value="alpha/beta hydrolase"/>
    <property type="match status" value="1"/>
</dbReference>
<dbReference type="InterPro" id="IPR029058">
    <property type="entry name" value="AB_hydrolase_fold"/>
</dbReference>
<dbReference type="KEGG" id="bpg:Bathy05g03490"/>
<reference evidence="3 4" key="1">
    <citation type="submission" date="2011-10" db="EMBL/GenBank/DDBJ databases">
        <authorList>
            <person name="Genoscope - CEA"/>
        </authorList>
    </citation>
    <scope>NUCLEOTIDE SEQUENCE [LARGE SCALE GENOMIC DNA]</scope>
    <source>
        <strain evidence="3 4">RCC 1105</strain>
    </source>
</reference>
<gene>
    <name evidence="3" type="ORF">Bathy05g03490</name>
</gene>
<evidence type="ECO:0000256" key="1">
    <source>
        <dbReference type="SAM" id="MobiDB-lite"/>
    </source>
</evidence>
<name>K8EFI3_9CHLO</name>
<proteinExistence type="predicted"/>
<dbReference type="GeneID" id="19015852"/>
<dbReference type="eggNOG" id="ENOG502SD22">
    <property type="taxonomic scope" value="Eukaryota"/>
</dbReference>
<feature type="domain" description="Fungal lipase-type" evidence="2">
    <location>
        <begin position="327"/>
        <end position="433"/>
    </location>
</feature>
<evidence type="ECO:0000313" key="4">
    <source>
        <dbReference type="Proteomes" id="UP000198341"/>
    </source>
</evidence>
<dbReference type="PANTHER" id="PTHR45856">
    <property type="entry name" value="ALPHA/BETA-HYDROLASES SUPERFAMILY PROTEIN"/>
    <property type="match status" value="1"/>
</dbReference>
<protein>
    <recommendedName>
        <fullName evidence="2">Fungal lipase-type domain-containing protein</fullName>
    </recommendedName>
</protein>
<dbReference type="PANTHER" id="PTHR45856:SF24">
    <property type="entry name" value="FUNGAL LIPASE-LIKE DOMAIN-CONTAINING PROTEIN"/>
    <property type="match status" value="1"/>
</dbReference>
<feature type="compositionally biased region" description="Low complexity" evidence="1">
    <location>
        <begin position="146"/>
        <end position="160"/>
    </location>
</feature>
<dbReference type="InterPro" id="IPR002921">
    <property type="entry name" value="Fungal_lipase-type"/>
</dbReference>
<dbReference type="CDD" id="cd00519">
    <property type="entry name" value="Lipase_3"/>
    <property type="match status" value="1"/>
</dbReference>
<dbReference type="Proteomes" id="UP000198341">
    <property type="component" value="Chromosome 5"/>
</dbReference>
<feature type="region of interest" description="Disordered" evidence="1">
    <location>
        <begin position="122"/>
        <end position="171"/>
    </location>
</feature>
<dbReference type="GO" id="GO:0006629">
    <property type="term" value="P:lipid metabolic process"/>
    <property type="evidence" value="ECO:0007669"/>
    <property type="project" value="InterPro"/>
</dbReference>
<sequence>MRWSLLAAEARCFSPHPSSRGVVRGGGKGGRMRFAVVRGGGRRGRGTGAVFTVFSALGKAKKEDEKEEDFSMSSSFDLLFSKKKKTKKMKMKNEVQEEDGGLKKKRSSLSFVGNLFFNESKKKKDKEEEEEDKEEDKKSNFSRFLSGGKVSSVSSKGQTEQTKEKKKTSTNKLSLINEAPVVGSIARAIKSRRVDKIAVPVVGTFSELYRHAEIATMNDWKEEDVKEYFKKRGEDARVLEVPSIDQRVVLAVNDREKRITICLRGTKTLVNAAQNLRLTTSAPTFRNNISLGGSFGSNIDGTQQQQQQQRRFPTIKFPTITDARRKELFEEFPDFNVKMHRGYRTIAMVVKREVDQFLKDGYEVDLQGHSLGGACSLALALLYHHEGKTKVRRVVTFGSPKLGPKDTQDAAERAGLKILRVVQKDDIFPFLPMSRPGVTQPYVHCGEGIYLDSDQPGKFAELPRWYGGSGILWRQKAIVTEAYKSSLKKRNEALQSIDYDPLQPEKINVPGIGPRNEKIAKWVKRIRRQRFLKARQTLFSFANETAASEDYALAAALGREEIKDLSDASSGSFDEEDSTLMKTDLEPSKMDIVDLSNKERRLESKMTVGPTIFERLRDLQKFDQKERVRRLECHRMVRYRDEVKSLMDVGPQQVNLNDMFDDLYTNFRERKSSNNNNNNTGTATNNTGSSNSNKIASNGSGVKAPR</sequence>
<accession>K8EFI3</accession>
<dbReference type="EMBL" id="FO082274">
    <property type="protein sequence ID" value="CCO16781.1"/>
    <property type="molecule type" value="Genomic_DNA"/>
</dbReference>
<dbReference type="RefSeq" id="XP_007513223.1">
    <property type="nucleotide sequence ID" value="XM_007513161.1"/>
</dbReference>
<feature type="compositionally biased region" description="Low complexity" evidence="1">
    <location>
        <begin position="673"/>
        <end position="693"/>
    </location>
</feature>